<name>A0A8S1EK73_9PELO</name>
<evidence type="ECO:0008006" key="3">
    <source>
        <dbReference type="Google" id="ProtNLM"/>
    </source>
</evidence>
<gene>
    <name evidence="1" type="ORF">CBOVIS_LOCUS4205</name>
</gene>
<reference evidence="1 2" key="1">
    <citation type="submission" date="2020-04" db="EMBL/GenBank/DDBJ databases">
        <authorList>
            <person name="Laetsch R D."/>
            <person name="Stevens L."/>
            <person name="Kumar S."/>
            <person name="Blaxter L. M."/>
        </authorList>
    </citation>
    <scope>NUCLEOTIDE SEQUENCE [LARGE SCALE GENOMIC DNA]</scope>
</reference>
<dbReference type="OrthoDB" id="5960270at2759"/>
<comment type="caution">
    <text evidence="1">The sequence shown here is derived from an EMBL/GenBank/DDBJ whole genome shotgun (WGS) entry which is preliminary data.</text>
</comment>
<evidence type="ECO:0000313" key="2">
    <source>
        <dbReference type="Proteomes" id="UP000494206"/>
    </source>
</evidence>
<dbReference type="PANTHER" id="PTHR34179">
    <property type="entry name" value="TUMOR PROTEIN P53-INDUCIBLE PROTEIN 13"/>
    <property type="match status" value="1"/>
</dbReference>
<dbReference type="Proteomes" id="UP000494206">
    <property type="component" value="Unassembled WGS sequence"/>
</dbReference>
<keyword evidence="2" id="KW-1185">Reference proteome</keyword>
<accession>A0A8S1EK73</accession>
<dbReference type="AlphaFoldDB" id="A0A8S1EK73"/>
<dbReference type="Pfam" id="PF11303">
    <property type="entry name" value="DUF3105"/>
    <property type="match status" value="1"/>
</dbReference>
<organism evidence="1 2">
    <name type="scientific">Caenorhabditis bovis</name>
    <dbReference type="NCBI Taxonomy" id="2654633"/>
    <lineage>
        <taxon>Eukaryota</taxon>
        <taxon>Metazoa</taxon>
        <taxon>Ecdysozoa</taxon>
        <taxon>Nematoda</taxon>
        <taxon>Chromadorea</taxon>
        <taxon>Rhabditida</taxon>
        <taxon>Rhabditina</taxon>
        <taxon>Rhabditomorpha</taxon>
        <taxon>Rhabditoidea</taxon>
        <taxon>Rhabditidae</taxon>
        <taxon>Peloderinae</taxon>
        <taxon>Caenorhabditis</taxon>
    </lineage>
</organism>
<dbReference type="PANTHER" id="PTHR34179:SF1">
    <property type="entry name" value="TUMOR PROTEIN P53-INDUCIBLE PROTEIN 13"/>
    <property type="match status" value="1"/>
</dbReference>
<sequence length="232" mass="26832">MRHQLLAVLTISNVAAYKGAMMGKLTECDDANTNLELDWDPKDYSVFTCSNSMPFANVDSILFDLVKENPKFDPKNDEVYHQCMDKAIEYKDPIPVRGDHRPNWARFGEYLYAPPQRWLHNLEHGSIVLLYHPCADDDEVEKLRAIVTACIYRHVITPYAQLSPDRPLALVGWGSRLEMNHVDDNEVIDYIKNYSRRAPEDIVRDGRYDKFLIKPARFVAGDNDDKICQNFH</sequence>
<dbReference type="GO" id="GO:0005737">
    <property type="term" value="C:cytoplasm"/>
    <property type="evidence" value="ECO:0007669"/>
    <property type="project" value="TreeGrafter"/>
</dbReference>
<dbReference type="EMBL" id="CADEPM010000003">
    <property type="protein sequence ID" value="CAB3401461.1"/>
    <property type="molecule type" value="Genomic_DNA"/>
</dbReference>
<dbReference type="InterPro" id="IPR021454">
    <property type="entry name" value="DUF3105"/>
</dbReference>
<protein>
    <recommendedName>
        <fullName evidence="3">DUF3105 domain-containing protein</fullName>
    </recommendedName>
</protein>
<evidence type="ECO:0000313" key="1">
    <source>
        <dbReference type="EMBL" id="CAB3401461.1"/>
    </source>
</evidence>
<proteinExistence type="predicted"/>